<evidence type="ECO:0000313" key="2">
    <source>
        <dbReference type="Proteomes" id="UP000682802"/>
    </source>
</evidence>
<evidence type="ECO:0000313" key="1">
    <source>
        <dbReference type="EMBL" id="QWG09744.1"/>
    </source>
</evidence>
<keyword evidence="2" id="KW-1185">Reference proteome</keyword>
<gene>
    <name evidence="1" type="ORF">KM029_24405</name>
</gene>
<reference evidence="1 2" key="1">
    <citation type="submission" date="2021-05" db="EMBL/GenBank/DDBJ databases">
        <title>Comparative genomic studies on the polysaccharide-degrading batcterial strains of the Flammeovirga genus.</title>
        <authorList>
            <person name="Zewei F."/>
            <person name="Zheng Z."/>
            <person name="Yu L."/>
            <person name="Ruyue G."/>
            <person name="Yanhong M."/>
            <person name="Yuanyuan C."/>
            <person name="Jingyan G."/>
            <person name="Wenjun H."/>
        </authorList>
    </citation>
    <scope>NUCLEOTIDE SEQUENCE [LARGE SCALE GENOMIC DNA]</scope>
    <source>
        <strain evidence="1 2">YS10</strain>
    </source>
</reference>
<dbReference type="EMBL" id="CP076129">
    <property type="protein sequence ID" value="QWG09744.1"/>
    <property type="molecule type" value="Genomic_DNA"/>
</dbReference>
<accession>A0ABX8H1H5</accession>
<protein>
    <submittedName>
        <fullName evidence="1">Uncharacterized protein</fullName>
    </submittedName>
</protein>
<organism evidence="1 2">
    <name type="scientific">Flammeovirga kamogawensis</name>
    <dbReference type="NCBI Taxonomy" id="373891"/>
    <lineage>
        <taxon>Bacteria</taxon>
        <taxon>Pseudomonadati</taxon>
        <taxon>Bacteroidota</taxon>
        <taxon>Cytophagia</taxon>
        <taxon>Cytophagales</taxon>
        <taxon>Flammeovirgaceae</taxon>
        <taxon>Flammeovirga</taxon>
    </lineage>
</organism>
<proteinExistence type="predicted"/>
<dbReference type="RefSeq" id="WP_144076413.1">
    <property type="nucleotide sequence ID" value="NZ_CP076129.1"/>
</dbReference>
<sequence length="104" mass="12726">MLNTIHQFLSTDNNLFERVLDYCKEKELTTHKAFRIFPSEEKLKEFVNEILGTDINNRIDYPYSQYDVKNYNYLLDTIYDLLIRMDNKNDIYTYKDHLINLYRL</sequence>
<name>A0ABX8H1H5_9BACT</name>
<dbReference type="Proteomes" id="UP000682802">
    <property type="component" value="Chromosome 2"/>
</dbReference>